<dbReference type="EMBL" id="JAEVFJ010000028">
    <property type="protein sequence ID" value="KAH8093759.1"/>
    <property type="molecule type" value="Genomic_DNA"/>
</dbReference>
<feature type="compositionally biased region" description="Polar residues" evidence="2">
    <location>
        <begin position="1"/>
        <end position="11"/>
    </location>
</feature>
<evidence type="ECO:0000256" key="1">
    <source>
        <dbReference type="SAM" id="Coils"/>
    </source>
</evidence>
<feature type="compositionally biased region" description="Basic and acidic residues" evidence="2">
    <location>
        <begin position="13"/>
        <end position="26"/>
    </location>
</feature>
<keyword evidence="5" id="KW-1185">Reference proteome</keyword>
<comment type="caution">
    <text evidence="4">The sequence shown here is derived from an EMBL/GenBank/DDBJ whole genome shotgun (WGS) entry which is preliminary data.</text>
</comment>
<reference evidence="4" key="1">
    <citation type="journal article" date="2021" name="New Phytol.">
        <title>Evolutionary innovations through gain and loss of genes in the ectomycorrhizal Boletales.</title>
        <authorList>
            <person name="Wu G."/>
            <person name="Miyauchi S."/>
            <person name="Morin E."/>
            <person name="Kuo A."/>
            <person name="Drula E."/>
            <person name="Varga T."/>
            <person name="Kohler A."/>
            <person name="Feng B."/>
            <person name="Cao Y."/>
            <person name="Lipzen A."/>
            <person name="Daum C."/>
            <person name="Hundley H."/>
            <person name="Pangilinan J."/>
            <person name="Johnson J."/>
            <person name="Barry K."/>
            <person name="LaButti K."/>
            <person name="Ng V."/>
            <person name="Ahrendt S."/>
            <person name="Min B."/>
            <person name="Choi I.G."/>
            <person name="Park H."/>
            <person name="Plett J.M."/>
            <person name="Magnuson J."/>
            <person name="Spatafora J.W."/>
            <person name="Nagy L.G."/>
            <person name="Henrissat B."/>
            <person name="Grigoriev I.V."/>
            <person name="Yang Z.L."/>
            <person name="Xu J."/>
            <person name="Martin F.M."/>
        </authorList>
    </citation>
    <scope>NUCLEOTIDE SEQUENCE</scope>
    <source>
        <strain evidence="4">KKN 215</strain>
    </source>
</reference>
<accession>A0A8K0XN28</accession>
<keyword evidence="1" id="KW-0175">Coiled coil</keyword>
<keyword evidence="3" id="KW-1133">Transmembrane helix</keyword>
<protein>
    <recommendedName>
        <fullName evidence="6">Transmembrane protein</fullName>
    </recommendedName>
</protein>
<dbReference type="AlphaFoldDB" id="A0A8K0XN28"/>
<dbReference type="Proteomes" id="UP000813824">
    <property type="component" value="Unassembled WGS sequence"/>
</dbReference>
<keyword evidence="3" id="KW-0812">Transmembrane</keyword>
<feature type="coiled-coil region" evidence="1">
    <location>
        <begin position="378"/>
        <end position="442"/>
    </location>
</feature>
<evidence type="ECO:0000256" key="2">
    <source>
        <dbReference type="SAM" id="MobiDB-lite"/>
    </source>
</evidence>
<gene>
    <name evidence="4" type="ORF">BXZ70DRAFT_1010355</name>
</gene>
<proteinExistence type="predicted"/>
<evidence type="ECO:0000313" key="5">
    <source>
        <dbReference type="Proteomes" id="UP000813824"/>
    </source>
</evidence>
<evidence type="ECO:0000256" key="3">
    <source>
        <dbReference type="SAM" id="Phobius"/>
    </source>
</evidence>
<evidence type="ECO:0000313" key="4">
    <source>
        <dbReference type="EMBL" id="KAH8093759.1"/>
    </source>
</evidence>
<feature type="transmembrane region" description="Helical" evidence="3">
    <location>
        <begin position="102"/>
        <end position="120"/>
    </location>
</feature>
<dbReference type="OrthoDB" id="4179406at2759"/>
<sequence>MQISNKDTTGSDVGHDINDIDPTHPDEEWEDFPEAEANLAVPHERSPPPMGPNKVRRRKPGQKTRPNNMKSKTFKERFNISREDMDNAVVGGAGILVTAVKWLRYPFTIALFFWMLAMLMNQLGHVFHTVFSPLCYLPGTSNLPLCYTPPKIPKWGDYPKLMDVQSTTFEQLLDSTVGGSELSLEVKKAEMAVTDLLTLAKVSDLKGKDSLVSTLEDFIGDAKQTGRSLQRLASKVAGAVDSIVAVNDHALHTILSIEEKHASGALSILFPFSNSLASREAIRQTFTDAMGVLANQISRVALEAEVSIVNLDRLETRLITLHEIITRENATIVIEKDELLAQLWTILGGNRQRLRGLDGHLFLLKNIDNYRQRARAHVAATLQSLQAMSEDMEDLRERVAAPEVVGERIPVEVHIKSIKAGLERLTQKRINAQKREEEAVRRILGVVDE</sequence>
<feature type="region of interest" description="Disordered" evidence="2">
    <location>
        <begin position="1"/>
        <end position="71"/>
    </location>
</feature>
<keyword evidence="3" id="KW-0472">Membrane</keyword>
<name>A0A8K0XN28_9AGAR</name>
<organism evidence="4 5">
    <name type="scientific">Cristinia sonorae</name>
    <dbReference type="NCBI Taxonomy" id="1940300"/>
    <lineage>
        <taxon>Eukaryota</taxon>
        <taxon>Fungi</taxon>
        <taxon>Dikarya</taxon>
        <taxon>Basidiomycota</taxon>
        <taxon>Agaricomycotina</taxon>
        <taxon>Agaricomycetes</taxon>
        <taxon>Agaricomycetidae</taxon>
        <taxon>Agaricales</taxon>
        <taxon>Pleurotineae</taxon>
        <taxon>Stephanosporaceae</taxon>
        <taxon>Cristinia</taxon>
    </lineage>
</organism>
<evidence type="ECO:0008006" key="6">
    <source>
        <dbReference type="Google" id="ProtNLM"/>
    </source>
</evidence>